<dbReference type="Gene3D" id="3.40.50.300">
    <property type="entry name" value="P-loop containing nucleotide triphosphate hydrolases"/>
    <property type="match status" value="1"/>
</dbReference>
<dbReference type="PANTHER" id="PTHR46743">
    <property type="entry name" value="TEICHOIC ACIDS EXPORT ATP-BINDING PROTEIN TAGH"/>
    <property type="match status" value="1"/>
</dbReference>
<keyword evidence="8" id="KW-1185">Reference proteome</keyword>
<dbReference type="PANTHER" id="PTHR46743:SF2">
    <property type="entry name" value="TEICHOIC ACIDS EXPORT ATP-BINDING PROTEIN TAGH"/>
    <property type="match status" value="1"/>
</dbReference>
<name>A0ABV4IC45_9BURK</name>
<keyword evidence="3" id="KW-0472">Membrane</keyword>
<protein>
    <submittedName>
        <fullName evidence="7">ABC transporter ATP-binding protein</fullName>
    </submittedName>
</protein>
<dbReference type="Gene3D" id="2.70.50.60">
    <property type="entry name" value="abc- transporter (atp binding component) like domain"/>
    <property type="match status" value="1"/>
</dbReference>
<dbReference type="EMBL" id="JBGJLR010000002">
    <property type="protein sequence ID" value="MEZ2738509.1"/>
    <property type="molecule type" value="Genomic_DNA"/>
</dbReference>
<evidence type="ECO:0000256" key="4">
    <source>
        <dbReference type="ARBA" id="ARBA00022741"/>
    </source>
</evidence>
<keyword evidence="3" id="KW-1003">Cell membrane</keyword>
<dbReference type="Proteomes" id="UP001567350">
    <property type="component" value="Unassembled WGS sequence"/>
</dbReference>
<dbReference type="CDD" id="cd03220">
    <property type="entry name" value="ABC_KpsT_Wzt"/>
    <property type="match status" value="1"/>
</dbReference>
<dbReference type="InterPro" id="IPR029439">
    <property type="entry name" value="Wzt_C"/>
</dbReference>
<comment type="caution">
    <text evidence="7">The sequence shown here is derived from an EMBL/GenBank/DDBJ whole genome shotgun (WGS) entry which is preliminary data.</text>
</comment>
<keyword evidence="5 7" id="KW-0067">ATP-binding</keyword>
<evidence type="ECO:0000256" key="1">
    <source>
        <dbReference type="ARBA" id="ARBA00005417"/>
    </source>
</evidence>
<dbReference type="PROSITE" id="PS00211">
    <property type="entry name" value="ABC_TRANSPORTER_1"/>
    <property type="match status" value="1"/>
</dbReference>
<dbReference type="PROSITE" id="PS50893">
    <property type="entry name" value="ABC_TRANSPORTER_2"/>
    <property type="match status" value="1"/>
</dbReference>
<evidence type="ECO:0000313" key="8">
    <source>
        <dbReference type="Proteomes" id="UP001567350"/>
    </source>
</evidence>
<proteinExistence type="inferred from homology"/>
<dbReference type="InterPro" id="IPR027417">
    <property type="entry name" value="P-loop_NTPase"/>
</dbReference>
<dbReference type="GO" id="GO:0005524">
    <property type="term" value="F:ATP binding"/>
    <property type="evidence" value="ECO:0007669"/>
    <property type="project" value="UniProtKB-KW"/>
</dbReference>
<dbReference type="SMART" id="SM00382">
    <property type="entry name" value="AAA"/>
    <property type="match status" value="1"/>
</dbReference>
<gene>
    <name evidence="7" type="ORF">ACBP88_03370</name>
</gene>
<dbReference type="CDD" id="cd10147">
    <property type="entry name" value="Wzt_C-like"/>
    <property type="match status" value="1"/>
</dbReference>
<dbReference type="InterPro" id="IPR015860">
    <property type="entry name" value="ABC_transpr_TagH-like"/>
</dbReference>
<evidence type="ECO:0000259" key="6">
    <source>
        <dbReference type="PROSITE" id="PS50893"/>
    </source>
</evidence>
<keyword evidence="2" id="KW-0813">Transport</keyword>
<dbReference type="Pfam" id="PF14524">
    <property type="entry name" value="Wzt_C"/>
    <property type="match status" value="1"/>
</dbReference>
<dbReference type="InterPro" id="IPR017871">
    <property type="entry name" value="ABC_transporter-like_CS"/>
</dbReference>
<dbReference type="RefSeq" id="WP_370890645.1">
    <property type="nucleotide sequence ID" value="NZ_JBGJLR010000002.1"/>
</dbReference>
<keyword evidence="4" id="KW-0547">Nucleotide-binding</keyword>
<organism evidence="7 8">
    <name type="scientific">Comamonas jiangduensis</name>
    <dbReference type="NCBI Taxonomy" id="1194168"/>
    <lineage>
        <taxon>Bacteria</taxon>
        <taxon>Pseudomonadati</taxon>
        <taxon>Pseudomonadota</taxon>
        <taxon>Betaproteobacteria</taxon>
        <taxon>Burkholderiales</taxon>
        <taxon>Comamonadaceae</taxon>
        <taxon>Comamonas</taxon>
    </lineage>
</organism>
<evidence type="ECO:0000256" key="5">
    <source>
        <dbReference type="ARBA" id="ARBA00022840"/>
    </source>
</evidence>
<evidence type="ECO:0000256" key="2">
    <source>
        <dbReference type="ARBA" id="ARBA00022448"/>
    </source>
</evidence>
<feature type="domain" description="ABC transporter" evidence="6">
    <location>
        <begin position="32"/>
        <end position="256"/>
    </location>
</feature>
<dbReference type="InterPro" id="IPR003593">
    <property type="entry name" value="AAA+_ATPase"/>
</dbReference>
<evidence type="ECO:0000256" key="3">
    <source>
        <dbReference type="ARBA" id="ARBA00022475"/>
    </source>
</evidence>
<dbReference type="Pfam" id="PF00005">
    <property type="entry name" value="ABC_tran"/>
    <property type="match status" value="1"/>
</dbReference>
<accession>A0ABV4IC45</accession>
<dbReference type="InterPro" id="IPR050683">
    <property type="entry name" value="Bact_Polysacc_Export_ATP-bd"/>
</dbReference>
<sequence>MSSEIAIKVENLSKCYQIYDQPRDRLKQFVLPRLQRLAAQPQKQYFREFWALKDVSFDVKKGETVGIIGRNGSGKSTLLQIITGTLAPTSGSVTTKGRIAALLELGSGFNPEFTGRENIYLNGALLGFSTAQINDKFDAIAAFADIGEHLDQPVKTYSSGMLVRLAFAVQVQVEPEILIVDEALAVGDALFQKRCFQRIEKLVSDGTTVLFVSHDQESVRTLTSRALLLNKGRSVEWGLSSEVVLSYRKLLHAEEAAYFASLTKDMVKRAKAAPISNELISVESPEVTPINSGMTGVSKRENDISNRSDRLSFGDGEVKIIKVETLSECGENCSMYYAGERLRIRVNCQSFSKIDKLNVAIRIRNKEGVKMYSWGTLNQDMTIRAKNIDAPIFWEKKFKAGDIFQVLLDCDCDLGENMYEIQAAVSTEETMNYMSQRMLHWIDEAAFFQVSMKREEYFFGGVVDLRMSASW</sequence>
<reference evidence="7 8" key="1">
    <citation type="submission" date="2024-08" db="EMBL/GenBank/DDBJ databases">
        <authorList>
            <person name="Feng Z."/>
            <person name="Ronholm J."/>
        </authorList>
    </citation>
    <scope>NUCLEOTIDE SEQUENCE [LARGE SCALE GENOMIC DNA]</scope>
    <source>
        <strain evidence="7 8">4-AB0-8</strain>
    </source>
</reference>
<comment type="similarity">
    <text evidence="1">Belongs to the ABC transporter superfamily.</text>
</comment>
<dbReference type="InterPro" id="IPR003439">
    <property type="entry name" value="ABC_transporter-like_ATP-bd"/>
</dbReference>
<evidence type="ECO:0000313" key="7">
    <source>
        <dbReference type="EMBL" id="MEZ2738509.1"/>
    </source>
</evidence>
<dbReference type="SUPFAM" id="SSF52540">
    <property type="entry name" value="P-loop containing nucleoside triphosphate hydrolases"/>
    <property type="match status" value="1"/>
</dbReference>